<evidence type="ECO:0008006" key="3">
    <source>
        <dbReference type="Google" id="ProtNLM"/>
    </source>
</evidence>
<keyword evidence="2" id="KW-1185">Reference proteome</keyword>
<accession>A0A9X3XE98</accession>
<dbReference type="InterPro" id="IPR029058">
    <property type="entry name" value="AB_hydrolase_fold"/>
</dbReference>
<dbReference type="SUPFAM" id="SSF53474">
    <property type="entry name" value="alpha/beta-Hydrolases"/>
    <property type="match status" value="1"/>
</dbReference>
<dbReference type="Gene3D" id="3.40.50.1820">
    <property type="entry name" value="alpha/beta hydrolase"/>
    <property type="match status" value="1"/>
</dbReference>
<comment type="caution">
    <text evidence="1">The sequence shown here is derived from an EMBL/GenBank/DDBJ whole genome shotgun (WGS) entry which is preliminary data.</text>
</comment>
<dbReference type="EMBL" id="JAGTJJ010000092">
    <property type="protein sequence ID" value="MDC3989019.1"/>
    <property type="molecule type" value="Genomic_DNA"/>
</dbReference>
<dbReference type="AlphaFoldDB" id="A0A9X3XE98"/>
<dbReference type="Proteomes" id="UP001151081">
    <property type="component" value="Unassembled WGS sequence"/>
</dbReference>
<proteinExistence type="predicted"/>
<gene>
    <name evidence="1" type="ORF">KEG57_51610</name>
</gene>
<protein>
    <recommendedName>
        <fullName evidence="3">DUF676 domain-containing protein</fullName>
    </recommendedName>
</protein>
<evidence type="ECO:0000313" key="1">
    <source>
        <dbReference type="EMBL" id="MDC3989019.1"/>
    </source>
</evidence>
<organism evidence="1 2">
    <name type="scientific">Polyangium jinanense</name>
    <dbReference type="NCBI Taxonomy" id="2829994"/>
    <lineage>
        <taxon>Bacteria</taxon>
        <taxon>Pseudomonadati</taxon>
        <taxon>Myxococcota</taxon>
        <taxon>Polyangia</taxon>
        <taxon>Polyangiales</taxon>
        <taxon>Polyangiaceae</taxon>
        <taxon>Polyangium</taxon>
    </lineage>
</organism>
<name>A0A9X3XE98_9BACT</name>
<evidence type="ECO:0000313" key="2">
    <source>
        <dbReference type="Proteomes" id="UP001151081"/>
    </source>
</evidence>
<reference evidence="1 2" key="1">
    <citation type="submission" date="2021-04" db="EMBL/GenBank/DDBJ databases">
        <title>Genome analysis of Polyangium sp.</title>
        <authorList>
            <person name="Li Y."/>
            <person name="Wang J."/>
        </authorList>
    </citation>
    <scope>NUCLEOTIDE SEQUENCE [LARGE SCALE GENOMIC DNA]</scope>
    <source>
        <strain evidence="1 2">SDU14</strain>
    </source>
</reference>
<dbReference type="RefSeq" id="WP_272427510.1">
    <property type="nucleotide sequence ID" value="NZ_JAGTJK010000059.1"/>
</dbReference>
<sequence length="400" mass="43317">MINNTIESWDLMGRVKKDVPAAPKPDAVWEIPGANRLGGNAYVYYANPKFGLTRPVILSDGFHQGPTDLNGFWNELENGQYAFATELRRRGYDLVILGYDDCTASILHNAAVAHRCIERAIAERLGSAPLTVGGFSMGGLITRYTLARMENDGMDHQTAVYVSYDSPHHGAWMPIGLQALAHALRELAPPLSAQVNSPASRQLLWRHIAELGDTPREDPERTKFLEELKRVGDWPRRPRLLALANGAGKGNSGVPAGKEAVHGVAGGILDGFALFSQAAGDNKVVFRGGPGLDNLEQRTSGLPEADGAHGGTLESFELAFKALNAAIPGAVKCPYPSTSFVPTGSALAVGTDPWTDLSADITILDPDKFALDDWMCASQNERHTLMTEELGTWLLERLPR</sequence>